<accession>A0A9X4LXN2</accession>
<dbReference type="PANTHER" id="PTHR34820:SF4">
    <property type="entry name" value="INNER MEMBRANE PROTEIN YEBZ"/>
    <property type="match status" value="1"/>
</dbReference>
<evidence type="ECO:0000313" key="10">
    <source>
        <dbReference type="Proteomes" id="UP001152755"/>
    </source>
</evidence>
<evidence type="ECO:0000256" key="5">
    <source>
        <dbReference type="SAM" id="MobiDB-lite"/>
    </source>
</evidence>
<keyword evidence="3 7" id="KW-0732">Signal</keyword>
<name>A0A9X4LXN2_9ACTN</name>
<sequence length="170" mass="16841">MSGALGALVALVLMTLALGAGTASAHSVPVGSVPADGAQVDQSPQTVSITFNEALQTAFEAMTVVGPDGHLWSKGKPTVQGATISVPVGALGPAGTYTVAARVTSADGHVVGVQRTFTLTKAENGTPGPKPSEANGSGGGAGGVPVWPFIVGGVVVFAGALWFVLRPRKQ</sequence>
<keyword evidence="2" id="KW-0479">Metal-binding</keyword>
<dbReference type="AlphaFoldDB" id="A0A9X4LXN2"/>
<feature type="region of interest" description="Disordered" evidence="5">
    <location>
        <begin position="120"/>
        <end position="139"/>
    </location>
</feature>
<dbReference type="PANTHER" id="PTHR34820">
    <property type="entry name" value="INNER MEMBRANE PROTEIN YEBZ"/>
    <property type="match status" value="1"/>
</dbReference>
<evidence type="ECO:0000313" key="9">
    <source>
        <dbReference type="EMBL" id="MDG3014278.1"/>
    </source>
</evidence>
<protein>
    <submittedName>
        <fullName evidence="9">Copper resistance protein CopC</fullName>
    </submittedName>
</protein>
<dbReference type="GO" id="GO:0042597">
    <property type="term" value="C:periplasmic space"/>
    <property type="evidence" value="ECO:0007669"/>
    <property type="project" value="InterPro"/>
</dbReference>
<organism evidence="9 10">
    <name type="scientific">Speluncibacter jeojiensis</name>
    <dbReference type="NCBI Taxonomy" id="2710754"/>
    <lineage>
        <taxon>Bacteria</taxon>
        <taxon>Bacillati</taxon>
        <taxon>Actinomycetota</taxon>
        <taxon>Actinomycetes</taxon>
        <taxon>Mycobacteriales</taxon>
        <taxon>Speluncibacteraceae</taxon>
        <taxon>Speluncibacter</taxon>
    </lineage>
</organism>
<dbReference type="GO" id="GO:0005886">
    <property type="term" value="C:plasma membrane"/>
    <property type="evidence" value="ECO:0007669"/>
    <property type="project" value="TreeGrafter"/>
</dbReference>
<evidence type="ECO:0000259" key="8">
    <source>
        <dbReference type="Pfam" id="PF04234"/>
    </source>
</evidence>
<dbReference type="InterPro" id="IPR014756">
    <property type="entry name" value="Ig_E-set"/>
</dbReference>
<evidence type="ECO:0000256" key="3">
    <source>
        <dbReference type="ARBA" id="ARBA00022729"/>
    </source>
</evidence>
<feature type="signal peptide" evidence="7">
    <location>
        <begin position="1"/>
        <end position="25"/>
    </location>
</feature>
<evidence type="ECO:0000256" key="2">
    <source>
        <dbReference type="ARBA" id="ARBA00022723"/>
    </source>
</evidence>
<feature type="chain" id="PRO_5040906669" evidence="7">
    <location>
        <begin position="26"/>
        <end position="170"/>
    </location>
</feature>
<dbReference type="InterPro" id="IPR032694">
    <property type="entry name" value="CopC/D"/>
</dbReference>
<dbReference type="EMBL" id="JANRHA010000003">
    <property type="protein sequence ID" value="MDG3014278.1"/>
    <property type="molecule type" value="Genomic_DNA"/>
</dbReference>
<dbReference type="Pfam" id="PF04234">
    <property type="entry name" value="CopC"/>
    <property type="match status" value="1"/>
</dbReference>
<reference evidence="9" key="1">
    <citation type="submission" date="2022-08" db="EMBL/GenBank/DDBJ databases">
        <title>Genome analysis of Corynebacteriales strain.</title>
        <authorList>
            <person name="Lee S.D."/>
        </authorList>
    </citation>
    <scope>NUCLEOTIDE SEQUENCE</scope>
    <source>
        <strain evidence="9">D3-21</strain>
    </source>
</reference>
<proteinExistence type="predicted"/>
<comment type="caution">
    <text evidence="9">The sequence shown here is derived from an EMBL/GenBank/DDBJ whole genome shotgun (WGS) entry which is preliminary data.</text>
</comment>
<evidence type="ECO:0000256" key="6">
    <source>
        <dbReference type="SAM" id="Phobius"/>
    </source>
</evidence>
<keyword evidence="4" id="KW-0186">Copper</keyword>
<dbReference type="InterPro" id="IPR007348">
    <property type="entry name" value="CopC_dom"/>
</dbReference>
<dbReference type="Gene3D" id="2.60.40.1220">
    <property type="match status" value="1"/>
</dbReference>
<keyword evidence="6" id="KW-0812">Transmembrane</keyword>
<comment type="subcellular location">
    <subcellularLocation>
        <location evidence="1">Cell envelope</location>
    </subcellularLocation>
</comment>
<evidence type="ECO:0000256" key="1">
    <source>
        <dbReference type="ARBA" id="ARBA00004196"/>
    </source>
</evidence>
<keyword evidence="10" id="KW-1185">Reference proteome</keyword>
<keyword evidence="6" id="KW-1133">Transmembrane helix</keyword>
<dbReference type="GO" id="GO:0005507">
    <property type="term" value="F:copper ion binding"/>
    <property type="evidence" value="ECO:0007669"/>
    <property type="project" value="InterPro"/>
</dbReference>
<dbReference type="Proteomes" id="UP001152755">
    <property type="component" value="Unassembled WGS sequence"/>
</dbReference>
<keyword evidence="6" id="KW-0472">Membrane</keyword>
<feature type="transmembrane region" description="Helical" evidence="6">
    <location>
        <begin position="146"/>
        <end position="165"/>
    </location>
</feature>
<dbReference type="GO" id="GO:0006825">
    <property type="term" value="P:copper ion transport"/>
    <property type="evidence" value="ECO:0007669"/>
    <property type="project" value="InterPro"/>
</dbReference>
<dbReference type="GO" id="GO:0030313">
    <property type="term" value="C:cell envelope"/>
    <property type="evidence" value="ECO:0007669"/>
    <property type="project" value="UniProtKB-SubCell"/>
</dbReference>
<evidence type="ECO:0000256" key="4">
    <source>
        <dbReference type="ARBA" id="ARBA00023008"/>
    </source>
</evidence>
<feature type="domain" description="CopC" evidence="8">
    <location>
        <begin position="26"/>
        <end position="118"/>
    </location>
</feature>
<gene>
    <name evidence="9" type="ORF">NVS88_06875</name>
</gene>
<evidence type="ECO:0000256" key="7">
    <source>
        <dbReference type="SAM" id="SignalP"/>
    </source>
</evidence>
<dbReference type="InterPro" id="IPR014755">
    <property type="entry name" value="Cu-Rt/internalin_Ig-like"/>
</dbReference>
<dbReference type="GO" id="GO:0046688">
    <property type="term" value="P:response to copper ion"/>
    <property type="evidence" value="ECO:0007669"/>
    <property type="project" value="InterPro"/>
</dbReference>
<dbReference type="SUPFAM" id="SSF81296">
    <property type="entry name" value="E set domains"/>
    <property type="match status" value="1"/>
</dbReference>